<dbReference type="Proteomes" id="UP000616201">
    <property type="component" value="Unassembled WGS sequence"/>
</dbReference>
<dbReference type="Gene3D" id="3.20.20.140">
    <property type="entry name" value="Metal-dependent hydrolases"/>
    <property type="match status" value="1"/>
</dbReference>
<evidence type="ECO:0000256" key="1">
    <source>
        <dbReference type="SAM" id="SignalP"/>
    </source>
</evidence>
<organism evidence="3 4">
    <name type="scientific">Sphingobacterium hungaricum</name>
    <dbReference type="NCBI Taxonomy" id="2082723"/>
    <lineage>
        <taxon>Bacteria</taxon>
        <taxon>Pseudomonadati</taxon>
        <taxon>Bacteroidota</taxon>
        <taxon>Sphingobacteriia</taxon>
        <taxon>Sphingobacteriales</taxon>
        <taxon>Sphingobacteriaceae</taxon>
        <taxon>Sphingobacterium</taxon>
    </lineage>
</organism>
<evidence type="ECO:0000259" key="2">
    <source>
        <dbReference type="Pfam" id="PF16392"/>
    </source>
</evidence>
<accession>A0A928YR75</accession>
<evidence type="ECO:0000313" key="4">
    <source>
        <dbReference type="Proteomes" id="UP000616201"/>
    </source>
</evidence>
<feature type="signal peptide" evidence="1">
    <location>
        <begin position="1"/>
        <end position="31"/>
    </location>
</feature>
<gene>
    <name evidence="3" type="ORF">C4F49_09020</name>
</gene>
<dbReference type="PANTHER" id="PTHR42924:SF3">
    <property type="entry name" value="POLYMERASE_HISTIDINOL PHOSPHATASE N-TERMINAL DOMAIN-CONTAINING PROTEIN"/>
    <property type="match status" value="1"/>
</dbReference>
<reference evidence="3" key="1">
    <citation type="submission" date="2018-02" db="EMBL/GenBank/DDBJ databases">
        <authorList>
            <person name="Vasarhelyi B.M."/>
            <person name="Deshmukh S."/>
            <person name="Balint B."/>
            <person name="Kukolya J."/>
        </authorList>
    </citation>
    <scope>NUCLEOTIDE SEQUENCE</scope>
    <source>
        <strain evidence="3">KB22</strain>
    </source>
</reference>
<keyword evidence="1" id="KW-0732">Signal</keyword>
<dbReference type="SUPFAM" id="SSF89550">
    <property type="entry name" value="PHP domain-like"/>
    <property type="match status" value="1"/>
</dbReference>
<dbReference type="Pfam" id="PF16392">
    <property type="entry name" value="DUF5001"/>
    <property type="match status" value="1"/>
</dbReference>
<comment type="caution">
    <text evidence="3">The sequence shown here is derived from an EMBL/GenBank/DDBJ whole genome shotgun (WGS) entry which is preliminary data.</text>
</comment>
<keyword evidence="4" id="KW-1185">Reference proteome</keyword>
<dbReference type="InterPro" id="IPR032165">
    <property type="entry name" value="DUF5001"/>
</dbReference>
<dbReference type="GO" id="GO:0035312">
    <property type="term" value="F:5'-3' DNA exonuclease activity"/>
    <property type="evidence" value="ECO:0007669"/>
    <property type="project" value="TreeGrafter"/>
</dbReference>
<proteinExistence type="predicted"/>
<name>A0A928YR75_9SPHI</name>
<dbReference type="EMBL" id="PRDK01000005">
    <property type="protein sequence ID" value="MBE8713820.1"/>
    <property type="molecule type" value="Genomic_DNA"/>
</dbReference>
<dbReference type="PANTHER" id="PTHR42924">
    <property type="entry name" value="EXONUCLEASE"/>
    <property type="match status" value="1"/>
</dbReference>
<feature type="domain" description="Ig-like" evidence="2">
    <location>
        <begin position="321"/>
        <end position="388"/>
    </location>
</feature>
<evidence type="ECO:0000313" key="3">
    <source>
        <dbReference type="EMBL" id="MBE8713820.1"/>
    </source>
</evidence>
<protein>
    <submittedName>
        <fullName evidence="3">Histidinol-phosphatase</fullName>
    </submittedName>
</protein>
<sequence length="390" mass="44416">MIFLAKNRTMKKITILLATMHLLGHASFAQTASNEVVRFDEFRYAKKREIINIPKVSGLTVLKCDFHMHTVFTDGHVWPNVRVQEAWKEGLDAFSFTEHVEYTPHSEDVKPGNLRPHELAKNLAAENNLILIKGTEITRNTPPGHFNALFIQDDKNLVVDRSSELDESAIQAAVDQNAFIFWNHPGWKATQIEGSYEWIPFVEKMYAEKKLHGIEVVNGFGFHKKALDWALDRNLTIIGNTDIHNLIAHEYDIEREGIHRTMTLVMAKDRTAASIREALEKGNTVAWSSKYLFGKEEHVRSLFNACVSLSKPYHEKTDAKGNSTNYYELSNNSDLYFELELKSGKGTKKITLHPQSSQILTAPTNQKSLSYEVVSTFIRSDKHLAVEFSL</sequence>
<dbReference type="AlphaFoldDB" id="A0A928YR75"/>
<dbReference type="InterPro" id="IPR016195">
    <property type="entry name" value="Pol/histidinol_Pase-like"/>
</dbReference>
<dbReference type="GO" id="GO:0004534">
    <property type="term" value="F:5'-3' RNA exonuclease activity"/>
    <property type="evidence" value="ECO:0007669"/>
    <property type="project" value="TreeGrafter"/>
</dbReference>
<feature type="chain" id="PRO_5037762901" evidence="1">
    <location>
        <begin position="32"/>
        <end position="390"/>
    </location>
</feature>
<dbReference type="InterPro" id="IPR052018">
    <property type="entry name" value="PHP_domain"/>
</dbReference>